<evidence type="ECO:0000313" key="3">
    <source>
        <dbReference type="EMBL" id="QBZ64984.1"/>
    </source>
</evidence>
<dbReference type="SUPFAM" id="SSF52777">
    <property type="entry name" value="CoA-dependent acyltransferases"/>
    <property type="match status" value="1"/>
</dbReference>
<dbReference type="Gene3D" id="3.30.559.10">
    <property type="entry name" value="Chloramphenicol acetyltransferase-like domain"/>
    <property type="match status" value="1"/>
</dbReference>
<evidence type="ECO:0000256" key="1">
    <source>
        <dbReference type="SAM" id="MobiDB-lite"/>
    </source>
</evidence>
<accession>A0A4P7NRE5</accession>
<sequence length="542" mass="60102">MTTHAGCDVLVKYGDSIGDLLSPPEVQADDEYLMLHVESDRFYNALDDIGLGYTGPFRALSGPHQEPRKQQALAKASPRAPGNIGCGHPPEDDRPIVDQTADTLGIDFLFAVDIRSWFIKEFQFEIPVFKILGEQQLLPTELLLRVDPNDKSPTRKPNPQTDSSPKKAVPAERSRAKAQTAVENEGDRKSAATRAESGSKKAEAVTRPSVQWQVPVELSTAVGDVHDESFPGEDGGKIEGRLFASSSASILDAFEDQSADSVWSFETANNEFAVSKKTPISFAQSSIWFLERLLEDPASALNITLTIELNGSLEVDRFGEAVKLVGQRHEAWRTRFVYGDGFDAPIQHVLVYSTLSLEQQDVTSDAEADEVYRELQKYRYKLGEGENMRIILVRKSDQSFYLVIGYHHINMDGVSLEVVLGELQMAYDLKRFPSFDTILQYPDFAALQRKNTNLEHSKTKSNFGGSSLMVTRSRTALTSYSSHTVEFSLDQAALAGIQSAYESSKATPFQFHLATFYDLLSRMLDAADIRSASARRIGTIPP</sequence>
<dbReference type="GO" id="GO:0044550">
    <property type="term" value="P:secondary metabolite biosynthetic process"/>
    <property type="evidence" value="ECO:0007669"/>
    <property type="project" value="TreeGrafter"/>
</dbReference>
<dbReference type="GO" id="GO:0005737">
    <property type="term" value="C:cytoplasm"/>
    <property type="evidence" value="ECO:0007669"/>
    <property type="project" value="TreeGrafter"/>
</dbReference>
<feature type="domain" description="Condensation" evidence="2">
    <location>
        <begin position="275"/>
        <end position="529"/>
    </location>
</feature>
<dbReference type="Pfam" id="PF00668">
    <property type="entry name" value="Condensation"/>
    <property type="match status" value="1"/>
</dbReference>
<dbReference type="Gene3D" id="3.30.559.30">
    <property type="entry name" value="Nonribosomal peptide synthetase, condensation domain"/>
    <property type="match status" value="1"/>
</dbReference>
<feature type="region of interest" description="Disordered" evidence="1">
    <location>
        <begin position="147"/>
        <end position="207"/>
    </location>
</feature>
<dbReference type="GO" id="GO:0031177">
    <property type="term" value="F:phosphopantetheine binding"/>
    <property type="evidence" value="ECO:0007669"/>
    <property type="project" value="TreeGrafter"/>
</dbReference>
<feature type="region of interest" description="Disordered" evidence="1">
    <location>
        <begin position="60"/>
        <end position="93"/>
    </location>
</feature>
<dbReference type="GO" id="GO:0003824">
    <property type="term" value="F:catalytic activity"/>
    <property type="evidence" value="ECO:0007669"/>
    <property type="project" value="InterPro"/>
</dbReference>
<gene>
    <name evidence="3" type="ORF">PoMZ_06686</name>
</gene>
<dbReference type="GO" id="GO:0043041">
    <property type="term" value="P:amino acid activation for nonribosomal peptide biosynthetic process"/>
    <property type="evidence" value="ECO:0007669"/>
    <property type="project" value="TreeGrafter"/>
</dbReference>
<dbReference type="PANTHER" id="PTHR45527:SF1">
    <property type="entry name" value="FATTY ACID SYNTHASE"/>
    <property type="match status" value="1"/>
</dbReference>
<dbReference type="Proteomes" id="UP000294847">
    <property type="component" value="Chromosome 6"/>
</dbReference>
<dbReference type="PANTHER" id="PTHR45527">
    <property type="entry name" value="NONRIBOSOMAL PEPTIDE SYNTHETASE"/>
    <property type="match status" value="1"/>
</dbReference>
<evidence type="ECO:0000313" key="4">
    <source>
        <dbReference type="Proteomes" id="UP000294847"/>
    </source>
</evidence>
<dbReference type="InterPro" id="IPR023213">
    <property type="entry name" value="CAT-like_dom_sf"/>
</dbReference>
<organism evidence="3 4">
    <name type="scientific">Pyricularia oryzae</name>
    <name type="common">Rice blast fungus</name>
    <name type="synonym">Magnaporthe oryzae</name>
    <dbReference type="NCBI Taxonomy" id="318829"/>
    <lineage>
        <taxon>Eukaryota</taxon>
        <taxon>Fungi</taxon>
        <taxon>Dikarya</taxon>
        <taxon>Ascomycota</taxon>
        <taxon>Pezizomycotina</taxon>
        <taxon>Sordariomycetes</taxon>
        <taxon>Sordariomycetidae</taxon>
        <taxon>Magnaporthales</taxon>
        <taxon>Pyriculariaceae</taxon>
        <taxon>Pyricularia</taxon>
    </lineage>
</organism>
<protein>
    <recommendedName>
        <fullName evidence="2">Condensation domain-containing protein</fullName>
    </recommendedName>
</protein>
<dbReference type="InterPro" id="IPR001242">
    <property type="entry name" value="Condensation_dom"/>
</dbReference>
<dbReference type="EMBL" id="CP034209">
    <property type="protein sequence ID" value="QBZ64984.1"/>
    <property type="molecule type" value="Genomic_DNA"/>
</dbReference>
<evidence type="ECO:0000259" key="2">
    <source>
        <dbReference type="Pfam" id="PF00668"/>
    </source>
</evidence>
<dbReference type="AlphaFoldDB" id="A0A4P7NRE5"/>
<proteinExistence type="predicted"/>
<feature type="non-terminal residue" evidence="3">
    <location>
        <position position="542"/>
    </location>
</feature>
<name>A0A4P7NRE5_PYROR</name>
<reference evidence="3 4" key="1">
    <citation type="journal article" date="2019" name="Mol. Biol. Evol.">
        <title>Blast fungal genomes show frequent chromosomal changes, gene gains and losses, and effector gene turnover.</title>
        <authorList>
            <person name="Gomez Luciano L.B."/>
            <person name="Jason Tsai I."/>
            <person name="Chuma I."/>
            <person name="Tosa Y."/>
            <person name="Chen Y.H."/>
            <person name="Li J.Y."/>
            <person name="Li M.Y."/>
            <person name="Jade Lu M.Y."/>
            <person name="Nakayashiki H."/>
            <person name="Li W.H."/>
        </authorList>
    </citation>
    <scope>NUCLEOTIDE SEQUENCE [LARGE SCALE GENOMIC DNA]</scope>
    <source>
        <strain evidence="3">MZ5-1-6</strain>
    </source>
</reference>